<evidence type="ECO:0000256" key="7">
    <source>
        <dbReference type="ARBA" id="ARBA00023136"/>
    </source>
</evidence>
<evidence type="ECO:0000256" key="5">
    <source>
        <dbReference type="ARBA" id="ARBA00022989"/>
    </source>
</evidence>
<evidence type="ECO:0000256" key="15">
    <source>
        <dbReference type="ARBA" id="ARBA00082019"/>
    </source>
</evidence>
<feature type="transmembrane region" description="Helical" evidence="18">
    <location>
        <begin position="82"/>
        <end position="103"/>
    </location>
</feature>
<comment type="function">
    <text evidence="11">Receptor for the orexigenic neuropeptide QRFP. The activity of this receptor is mediated by G proteins that modulate adenylate cyclase activity and intracellular calcium levels.</text>
</comment>
<evidence type="ECO:0000313" key="21">
    <source>
        <dbReference type="Proteomes" id="UP000694403"/>
    </source>
</evidence>
<evidence type="ECO:0000313" key="20">
    <source>
        <dbReference type="Ensembl" id="ENSCSRP00000029312.1"/>
    </source>
</evidence>
<dbReference type="PRINTS" id="PR01012">
    <property type="entry name" value="NRPEPTIDEYR"/>
</dbReference>
<dbReference type="Gene3D" id="1.20.1070.10">
    <property type="entry name" value="Rhodopsin 7-helix transmembrane proteins"/>
    <property type="match status" value="1"/>
</dbReference>
<dbReference type="Pfam" id="PF00001">
    <property type="entry name" value="7tm_1"/>
    <property type="match status" value="1"/>
</dbReference>
<evidence type="ECO:0000259" key="19">
    <source>
        <dbReference type="PROSITE" id="PS50262"/>
    </source>
</evidence>
<dbReference type="Proteomes" id="UP000694403">
    <property type="component" value="Unplaced"/>
</dbReference>
<keyword evidence="9" id="KW-0325">Glycoprotein</keyword>
<evidence type="ECO:0000256" key="10">
    <source>
        <dbReference type="ARBA" id="ARBA00023224"/>
    </source>
</evidence>
<dbReference type="PANTHER" id="PTHR45695:SF20">
    <property type="entry name" value="PYROGLUTAMYLATED RFAMIDE PEPTIDE RECEPTOR"/>
    <property type="match status" value="1"/>
</dbReference>
<keyword evidence="6 17" id="KW-0297">G-protein coupled receptor</keyword>
<evidence type="ECO:0000256" key="4">
    <source>
        <dbReference type="ARBA" id="ARBA00022692"/>
    </source>
</evidence>
<protein>
    <recommendedName>
        <fullName evidence="12">Pyroglutamylated RF-amide peptide receptor</fullName>
    </recommendedName>
    <alternativeName>
        <fullName evidence="13">AQ27</fullName>
    </alternativeName>
    <alternativeName>
        <fullName evidence="15">G-protein coupled receptor 103</fullName>
    </alternativeName>
    <alternativeName>
        <fullName evidence="14">Orexigenic neuropeptide QRFP receptor</fullName>
    </alternativeName>
    <alternativeName>
        <fullName evidence="16">SP9155</fullName>
    </alternativeName>
</protein>
<dbReference type="AlphaFoldDB" id="A0A8C3TJI7"/>
<dbReference type="InterPro" id="IPR000611">
    <property type="entry name" value="NPY_rcpt"/>
</dbReference>
<comment type="subcellular location">
    <subcellularLocation>
        <location evidence="1">Cell membrane</location>
        <topology evidence="1">Multi-pass membrane protein</topology>
    </subcellularLocation>
</comment>
<feature type="transmembrane region" description="Helical" evidence="18">
    <location>
        <begin position="46"/>
        <end position="70"/>
    </location>
</feature>
<evidence type="ECO:0000256" key="13">
    <source>
        <dbReference type="ARBA" id="ARBA00079726"/>
    </source>
</evidence>
<evidence type="ECO:0000256" key="6">
    <source>
        <dbReference type="ARBA" id="ARBA00023040"/>
    </source>
</evidence>
<dbReference type="CDD" id="cd15205">
    <property type="entry name" value="7tmA_QRFPR"/>
    <property type="match status" value="1"/>
</dbReference>
<dbReference type="Ensembl" id="ENSCSRT00000030483.1">
    <property type="protein sequence ID" value="ENSCSRP00000029312.1"/>
    <property type="gene ID" value="ENSCSRG00000021463.1"/>
</dbReference>
<reference evidence="20" key="1">
    <citation type="submission" date="2025-08" db="UniProtKB">
        <authorList>
            <consortium name="Ensembl"/>
        </authorList>
    </citation>
    <scope>IDENTIFICATION</scope>
</reference>
<dbReference type="FunFam" id="1.20.1070.10:FF:000227">
    <property type="entry name" value="Pyroglutamylated RFamide peptide receptor a"/>
    <property type="match status" value="1"/>
</dbReference>
<dbReference type="SUPFAM" id="SSF81321">
    <property type="entry name" value="Family A G protein-coupled receptor-like"/>
    <property type="match status" value="1"/>
</dbReference>
<feature type="transmembrane region" description="Helical" evidence="18">
    <location>
        <begin position="162"/>
        <end position="181"/>
    </location>
</feature>
<feature type="transmembrane region" description="Helical" evidence="18">
    <location>
        <begin position="213"/>
        <end position="234"/>
    </location>
</feature>
<evidence type="ECO:0000256" key="16">
    <source>
        <dbReference type="ARBA" id="ARBA00082238"/>
    </source>
</evidence>
<evidence type="ECO:0000256" key="2">
    <source>
        <dbReference type="ARBA" id="ARBA00010663"/>
    </source>
</evidence>
<reference evidence="20" key="2">
    <citation type="submission" date="2025-09" db="UniProtKB">
        <authorList>
            <consortium name="Ensembl"/>
        </authorList>
    </citation>
    <scope>IDENTIFICATION</scope>
</reference>
<keyword evidence="7 18" id="KW-0472">Membrane</keyword>
<evidence type="ECO:0000256" key="17">
    <source>
        <dbReference type="RuleBase" id="RU000688"/>
    </source>
</evidence>
<feature type="transmembrane region" description="Helical" evidence="18">
    <location>
        <begin position="123"/>
        <end position="141"/>
    </location>
</feature>
<accession>A0A8C3TJI7</accession>
<proteinExistence type="inferred from homology"/>
<evidence type="ECO:0000256" key="18">
    <source>
        <dbReference type="SAM" id="Phobius"/>
    </source>
</evidence>
<keyword evidence="21" id="KW-1185">Reference proteome</keyword>
<organism evidence="20 21">
    <name type="scientific">Chelydra serpentina</name>
    <name type="common">Snapping turtle</name>
    <name type="synonym">Testudo serpentina</name>
    <dbReference type="NCBI Taxonomy" id="8475"/>
    <lineage>
        <taxon>Eukaryota</taxon>
        <taxon>Metazoa</taxon>
        <taxon>Chordata</taxon>
        <taxon>Craniata</taxon>
        <taxon>Vertebrata</taxon>
        <taxon>Euteleostomi</taxon>
        <taxon>Archelosauria</taxon>
        <taxon>Testudinata</taxon>
        <taxon>Testudines</taxon>
        <taxon>Cryptodira</taxon>
        <taxon>Durocryptodira</taxon>
        <taxon>Americhelydia</taxon>
        <taxon>Chelydroidea</taxon>
        <taxon>Chelydridae</taxon>
        <taxon>Chelydra</taxon>
    </lineage>
</organism>
<keyword evidence="10 17" id="KW-0807">Transducer</keyword>
<comment type="similarity">
    <text evidence="2 17">Belongs to the G-protein coupled receptor 1 family.</text>
</comment>
<evidence type="ECO:0000256" key="11">
    <source>
        <dbReference type="ARBA" id="ARBA00059793"/>
    </source>
</evidence>
<evidence type="ECO:0000256" key="14">
    <source>
        <dbReference type="ARBA" id="ARBA00079958"/>
    </source>
</evidence>
<evidence type="ECO:0000256" key="1">
    <source>
        <dbReference type="ARBA" id="ARBA00004651"/>
    </source>
</evidence>
<dbReference type="PROSITE" id="PS50262">
    <property type="entry name" value="G_PROTEIN_RECEP_F1_2"/>
    <property type="match status" value="1"/>
</dbReference>
<keyword evidence="3" id="KW-1003">Cell membrane</keyword>
<evidence type="ECO:0000256" key="8">
    <source>
        <dbReference type="ARBA" id="ARBA00023170"/>
    </source>
</evidence>
<feature type="transmembrane region" description="Helical" evidence="18">
    <location>
        <begin position="271"/>
        <end position="292"/>
    </location>
</feature>
<dbReference type="PROSITE" id="PS00237">
    <property type="entry name" value="G_PROTEIN_RECEP_F1_1"/>
    <property type="match status" value="1"/>
</dbReference>
<dbReference type="InterPro" id="IPR017452">
    <property type="entry name" value="GPCR_Rhodpsn_7TM"/>
</dbReference>
<evidence type="ECO:0000256" key="9">
    <source>
        <dbReference type="ARBA" id="ARBA00023180"/>
    </source>
</evidence>
<dbReference type="PANTHER" id="PTHR45695">
    <property type="entry name" value="LEUCOKININ RECEPTOR-RELATED"/>
    <property type="match status" value="1"/>
</dbReference>
<keyword evidence="4 17" id="KW-0812">Transmembrane</keyword>
<keyword evidence="8 17" id="KW-0675">Receptor</keyword>
<keyword evidence="5 18" id="KW-1133">Transmembrane helix</keyword>
<evidence type="ECO:0000256" key="3">
    <source>
        <dbReference type="ARBA" id="ARBA00022475"/>
    </source>
</evidence>
<evidence type="ECO:0000256" key="12">
    <source>
        <dbReference type="ARBA" id="ARBA00070590"/>
    </source>
</evidence>
<sequence>MRSLNITPEQFARLLRENNVTREQFIARYGLQPLVYVPELPGRTKLAFVLVCVLIFALALFGNGLVLYVVTRRKAMRTVTNIFICSLALSDLLIAFFCVPFTMLQNISSNWLGGAFACKMVPFVQSAAIVAEILTMTCIAVERHQGIVHPLKMKWQYTNRRAFTMLGIVWLLAVIVGSPMWHVQRLEIKYDFLYEKEYLCCLEEWTSAVHQKIYTTFILVILFLLPLMLMLLLYSKIGYELWIKKRVGDASVLQTIHGNEMSKISRKKKRAIVMMVMVVVLFAVCWAPFHVIHMMIEYSNFESEYDDVTIKIIFAIVQIIGFFNSICNPMVYAFMNENFKKNFLSAICFCIVKENPSPSKRLGNLGITMIQQKASLSQREPTALEEARREAFSDGNIEVKFCDQPAAKKNTKRHLALFSSELTVHSALENGH</sequence>
<dbReference type="GO" id="GO:0004983">
    <property type="term" value="F:neuropeptide Y receptor activity"/>
    <property type="evidence" value="ECO:0007669"/>
    <property type="project" value="InterPro"/>
</dbReference>
<dbReference type="InterPro" id="IPR000276">
    <property type="entry name" value="GPCR_Rhodpsn"/>
</dbReference>
<feature type="domain" description="G-protein coupled receptors family 1 profile" evidence="19">
    <location>
        <begin position="62"/>
        <end position="332"/>
    </location>
</feature>
<dbReference type="PRINTS" id="PR00237">
    <property type="entry name" value="GPCRRHODOPSN"/>
</dbReference>
<feature type="transmembrane region" description="Helical" evidence="18">
    <location>
        <begin position="312"/>
        <end position="335"/>
    </location>
</feature>
<name>A0A8C3TJI7_CHESE</name>
<dbReference type="GO" id="GO:0005886">
    <property type="term" value="C:plasma membrane"/>
    <property type="evidence" value="ECO:0007669"/>
    <property type="project" value="UniProtKB-SubCell"/>
</dbReference>